<dbReference type="Gene3D" id="3.30.70.560">
    <property type="entry name" value="7,8-Dihydro-6-hydroxymethylpterin-pyrophosphokinase HPPK"/>
    <property type="match status" value="1"/>
</dbReference>
<organism evidence="14 15">
    <name type="scientific">Legionella sainthelensi</name>
    <dbReference type="NCBI Taxonomy" id="28087"/>
    <lineage>
        <taxon>Bacteria</taxon>
        <taxon>Pseudomonadati</taxon>
        <taxon>Pseudomonadota</taxon>
        <taxon>Gammaproteobacteria</taxon>
        <taxon>Legionellales</taxon>
        <taxon>Legionellaceae</taxon>
        <taxon>Legionella</taxon>
    </lineage>
</organism>
<proteinExistence type="inferred from homology"/>
<evidence type="ECO:0000313" key="14">
    <source>
        <dbReference type="EMBL" id="KTD54419.1"/>
    </source>
</evidence>
<dbReference type="InterPro" id="IPR035907">
    <property type="entry name" value="Hppk_sf"/>
</dbReference>
<dbReference type="GO" id="GO:0046654">
    <property type="term" value="P:tetrahydrofolate biosynthetic process"/>
    <property type="evidence" value="ECO:0007669"/>
    <property type="project" value="UniProtKB-UniPathway"/>
</dbReference>
<evidence type="ECO:0000256" key="4">
    <source>
        <dbReference type="ARBA" id="ARBA00016218"/>
    </source>
</evidence>
<dbReference type="GO" id="GO:0046656">
    <property type="term" value="P:folic acid biosynthetic process"/>
    <property type="evidence" value="ECO:0007669"/>
    <property type="project" value="UniProtKB-KW"/>
</dbReference>
<dbReference type="eggNOG" id="COG0801">
    <property type="taxonomic scope" value="Bacteria"/>
</dbReference>
<accession>A0A0W0YD14</accession>
<evidence type="ECO:0000256" key="1">
    <source>
        <dbReference type="ARBA" id="ARBA00005051"/>
    </source>
</evidence>
<dbReference type="InterPro" id="IPR000550">
    <property type="entry name" value="Hppk"/>
</dbReference>
<dbReference type="UniPathway" id="UPA00077">
    <property type="reaction ID" value="UER00155"/>
</dbReference>
<evidence type="ECO:0000256" key="2">
    <source>
        <dbReference type="ARBA" id="ARBA00005810"/>
    </source>
</evidence>
<dbReference type="RefSeq" id="WP_027269809.1">
    <property type="nucleotide sequence ID" value="NZ_CAAAJE010000004.1"/>
</dbReference>
<dbReference type="GO" id="GO:0005524">
    <property type="term" value="F:ATP binding"/>
    <property type="evidence" value="ECO:0007669"/>
    <property type="project" value="UniProtKB-KW"/>
</dbReference>
<dbReference type="Proteomes" id="UP000054621">
    <property type="component" value="Unassembled WGS sequence"/>
</dbReference>
<dbReference type="PATRIC" id="fig|28087.4.peg.3480"/>
<comment type="similarity">
    <text evidence="2">Belongs to the HPPK family.</text>
</comment>
<keyword evidence="9" id="KW-0289">Folate biosynthesis</keyword>
<comment type="function">
    <text evidence="10">Catalyzes the transfer of pyrophosphate from adenosine triphosphate (ATP) to 6-hydroxymethyl-7,8-dihydropterin, an enzymatic step in folate biosynthesis pathway.</text>
</comment>
<dbReference type="NCBIfam" id="TIGR01498">
    <property type="entry name" value="folK"/>
    <property type="match status" value="1"/>
</dbReference>
<evidence type="ECO:0000256" key="9">
    <source>
        <dbReference type="ARBA" id="ARBA00022909"/>
    </source>
</evidence>
<dbReference type="CDD" id="cd00483">
    <property type="entry name" value="HPPK"/>
    <property type="match status" value="1"/>
</dbReference>
<evidence type="ECO:0000256" key="11">
    <source>
        <dbReference type="ARBA" id="ARBA00029766"/>
    </source>
</evidence>
<dbReference type="PROSITE" id="PS00794">
    <property type="entry name" value="HPPK"/>
    <property type="match status" value="1"/>
</dbReference>
<evidence type="ECO:0000256" key="5">
    <source>
        <dbReference type="ARBA" id="ARBA00022679"/>
    </source>
</evidence>
<dbReference type="EC" id="2.7.6.3" evidence="3"/>
<name>A0A0W0YD14_9GAMM</name>
<dbReference type="EMBL" id="LNYV01000037">
    <property type="protein sequence ID" value="KTD54419.1"/>
    <property type="molecule type" value="Genomic_DNA"/>
</dbReference>
<dbReference type="Pfam" id="PF01288">
    <property type="entry name" value="HPPK"/>
    <property type="match status" value="1"/>
</dbReference>
<protein>
    <recommendedName>
        <fullName evidence="4">2-amino-4-hydroxy-6-hydroxymethyldihydropteridine pyrophosphokinase</fullName>
        <ecNumber evidence="3">2.7.6.3</ecNumber>
    </recommendedName>
    <alternativeName>
        <fullName evidence="11">6-hydroxymethyl-7,8-dihydropterin pyrophosphokinase</fullName>
    </alternativeName>
    <alternativeName>
        <fullName evidence="12">7,8-dihydro-6-hydroxymethylpterin-pyrophosphokinase</fullName>
    </alternativeName>
</protein>
<evidence type="ECO:0000256" key="7">
    <source>
        <dbReference type="ARBA" id="ARBA00022777"/>
    </source>
</evidence>
<evidence type="ECO:0000256" key="12">
    <source>
        <dbReference type="ARBA" id="ARBA00033413"/>
    </source>
</evidence>
<dbReference type="PANTHER" id="PTHR43071">
    <property type="entry name" value="2-AMINO-4-HYDROXY-6-HYDROXYMETHYLDIHYDROPTERIDINE PYROPHOSPHOKINASE"/>
    <property type="match status" value="1"/>
</dbReference>
<evidence type="ECO:0000259" key="13">
    <source>
        <dbReference type="PROSITE" id="PS00794"/>
    </source>
</evidence>
<reference evidence="14 15" key="1">
    <citation type="submission" date="2015-11" db="EMBL/GenBank/DDBJ databases">
        <title>Genomic analysis of 38 Legionella species identifies large and diverse effector repertoires.</title>
        <authorList>
            <person name="Burstein D."/>
            <person name="Amaro F."/>
            <person name="Zusman T."/>
            <person name="Lifshitz Z."/>
            <person name="Cohen O."/>
            <person name="Gilbert J.A."/>
            <person name="Pupko T."/>
            <person name="Shuman H.A."/>
            <person name="Segal G."/>
        </authorList>
    </citation>
    <scope>NUCLEOTIDE SEQUENCE [LARGE SCALE GENOMIC DNA]</scope>
    <source>
        <strain evidence="14 15">Mt.St.Helens-4</strain>
    </source>
</reference>
<comment type="caution">
    <text evidence="14">The sequence shown here is derived from an EMBL/GenBank/DDBJ whole genome shotgun (WGS) entry which is preliminary data.</text>
</comment>
<dbReference type="GO" id="GO:0016301">
    <property type="term" value="F:kinase activity"/>
    <property type="evidence" value="ECO:0007669"/>
    <property type="project" value="UniProtKB-KW"/>
</dbReference>
<comment type="pathway">
    <text evidence="1">Cofactor biosynthesis; tetrahydrofolate biosynthesis; 2-amino-4-hydroxy-6-hydroxymethyl-7,8-dihydropteridine diphosphate from 7,8-dihydroneopterin triphosphate: step 4/4.</text>
</comment>
<sequence>MNTCYLGLGSNQKSPERQLRKAIQSIRALRLTAVTKISSFYWSKAWGLKSQQIFCNAVIEISTRLSPLQLLSACKQIEKKQGRVRKKRWGPRIIDIDILYYEKRIIQSKKLIIPHPYIQLRDFVLIPLNEINPKPI</sequence>
<keyword evidence="7 14" id="KW-0418">Kinase</keyword>
<feature type="domain" description="7,8-dihydro-6-hydroxymethylpterin-pyrophosphokinase" evidence="13">
    <location>
        <begin position="88"/>
        <end position="99"/>
    </location>
</feature>
<evidence type="ECO:0000256" key="3">
    <source>
        <dbReference type="ARBA" id="ARBA00013253"/>
    </source>
</evidence>
<dbReference type="PANTHER" id="PTHR43071:SF1">
    <property type="entry name" value="2-AMINO-4-HYDROXY-6-HYDROXYMETHYLDIHYDROPTERIDINE PYROPHOSPHOKINASE"/>
    <property type="match status" value="1"/>
</dbReference>
<evidence type="ECO:0000256" key="6">
    <source>
        <dbReference type="ARBA" id="ARBA00022741"/>
    </source>
</evidence>
<dbReference type="SUPFAM" id="SSF55083">
    <property type="entry name" value="6-hydroxymethyl-7,8-dihydropterin pyrophosphokinase, HPPK"/>
    <property type="match status" value="1"/>
</dbReference>
<evidence type="ECO:0000256" key="10">
    <source>
        <dbReference type="ARBA" id="ARBA00029409"/>
    </source>
</evidence>
<gene>
    <name evidence="14" type="primary">folK</name>
    <name evidence="14" type="ORF">Lsai_3241</name>
</gene>
<keyword evidence="5 14" id="KW-0808">Transferase</keyword>
<dbReference type="OrthoDB" id="9808041at2"/>
<keyword evidence="6" id="KW-0547">Nucleotide-binding</keyword>
<dbReference type="STRING" id="28087.Lsai_3241"/>
<evidence type="ECO:0000313" key="15">
    <source>
        <dbReference type="Proteomes" id="UP000054621"/>
    </source>
</evidence>
<evidence type="ECO:0000256" key="8">
    <source>
        <dbReference type="ARBA" id="ARBA00022840"/>
    </source>
</evidence>
<dbReference type="GO" id="GO:0003848">
    <property type="term" value="F:2-amino-4-hydroxy-6-hydroxymethyldihydropteridine diphosphokinase activity"/>
    <property type="evidence" value="ECO:0007669"/>
    <property type="project" value="UniProtKB-EC"/>
</dbReference>
<keyword evidence="8" id="KW-0067">ATP-binding</keyword>
<dbReference type="AlphaFoldDB" id="A0A0W0YD14"/>